<name>A0A6A4HKM1_9AGAR</name>
<dbReference type="AlphaFoldDB" id="A0A6A4HKM1"/>
<evidence type="ECO:0000313" key="1">
    <source>
        <dbReference type="EMBL" id="KAE9397415.1"/>
    </source>
</evidence>
<dbReference type="EMBL" id="ML769497">
    <property type="protein sequence ID" value="KAE9397415.1"/>
    <property type="molecule type" value="Genomic_DNA"/>
</dbReference>
<dbReference type="Proteomes" id="UP000799118">
    <property type="component" value="Unassembled WGS sequence"/>
</dbReference>
<gene>
    <name evidence="1" type="ORF">BT96DRAFT_921492</name>
</gene>
<evidence type="ECO:0000313" key="2">
    <source>
        <dbReference type="Proteomes" id="UP000799118"/>
    </source>
</evidence>
<protein>
    <recommendedName>
        <fullName evidence="3">MYND-type domain-containing protein</fullName>
    </recommendedName>
</protein>
<sequence length="413" mass="45630">MADNFGAALRKNFSKMSVTNGSNSSGSSLSSSKLEGFADKLTGHADNIIDRAHAGMKLQTCSLCRFVQFWLSCDAICQRDHWKSGHKTDCASFKQPPLAKNFDPSDRSDVPWPHDPIFAQGNKDGLGVWLTTSGSLSSLLQQAFEPVDNENCKPDPMGPPSFQRWAKIGRYGTVGPDTKKFLGSTLLSLRVMVQNRITVAALMKDALLPDDKKNAIFGKSPNGFYRNYDCPSWIDYNGQGRVAILEINGVEAPKGNSVRMGNTKSLLCPPANPGYRVGDGDVWNGYPEIMTQFSHCAVECKVLQPKSKTPGNAWINEARLSTLLPNVESVLLVGRADFDYVQEYYRPYFVEDSDVWAEKRLGGRAKMANDMIKSTAPAILKATMSSMTPENRAEAVRRFQTMGFDIERALQES</sequence>
<organism evidence="1 2">
    <name type="scientific">Gymnopus androsaceus JB14</name>
    <dbReference type="NCBI Taxonomy" id="1447944"/>
    <lineage>
        <taxon>Eukaryota</taxon>
        <taxon>Fungi</taxon>
        <taxon>Dikarya</taxon>
        <taxon>Basidiomycota</taxon>
        <taxon>Agaricomycotina</taxon>
        <taxon>Agaricomycetes</taxon>
        <taxon>Agaricomycetidae</taxon>
        <taxon>Agaricales</taxon>
        <taxon>Marasmiineae</taxon>
        <taxon>Omphalotaceae</taxon>
        <taxon>Gymnopus</taxon>
    </lineage>
</organism>
<dbReference type="Gene3D" id="6.10.140.2220">
    <property type="match status" value="1"/>
</dbReference>
<accession>A0A6A4HKM1</accession>
<reference evidence="1" key="1">
    <citation type="journal article" date="2019" name="Environ. Microbiol.">
        <title>Fungal ecological strategies reflected in gene transcription - a case study of two litter decomposers.</title>
        <authorList>
            <person name="Barbi F."/>
            <person name="Kohler A."/>
            <person name="Barry K."/>
            <person name="Baskaran P."/>
            <person name="Daum C."/>
            <person name="Fauchery L."/>
            <person name="Ihrmark K."/>
            <person name="Kuo A."/>
            <person name="LaButti K."/>
            <person name="Lipzen A."/>
            <person name="Morin E."/>
            <person name="Grigoriev I.V."/>
            <person name="Henrissat B."/>
            <person name="Lindahl B."/>
            <person name="Martin F."/>
        </authorList>
    </citation>
    <scope>NUCLEOTIDE SEQUENCE</scope>
    <source>
        <strain evidence="1">JB14</strain>
    </source>
</reference>
<evidence type="ECO:0008006" key="3">
    <source>
        <dbReference type="Google" id="ProtNLM"/>
    </source>
</evidence>
<keyword evidence="2" id="KW-1185">Reference proteome</keyword>
<proteinExistence type="predicted"/>
<dbReference type="OrthoDB" id="194358at2759"/>